<sequence>MSDKVVELVNLWHAFEKENPKAEIQDFCKNYLLGQEVTEQPKPLFTETHPKGRVLGGALNRLYKMSIFYSKKNLVELEFKTLEDFVYLNNLKELGIVTKKQLIDKHVTEYTTGIEIIKRLINLGLVKEKHYPDDKRSTAIEITAKGKKMLQKCYPYMHQISDVLFDALTEKETYQLAALLTKLDNFHLNLYHNHREDSLDELHEIVKAIRS</sequence>
<feature type="domain" description="HTH marR-type" evidence="4">
    <location>
        <begin position="41"/>
        <end position="185"/>
    </location>
</feature>
<organism evidence="5 6">
    <name type="scientific">Cytophaga hutchinsonii (strain ATCC 33406 / DSM 1761 / CIP 103989 / NBRC 15051 / NCIMB 9469 / D465)</name>
    <dbReference type="NCBI Taxonomy" id="269798"/>
    <lineage>
        <taxon>Bacteria</taxon>
        <taxon>Pseudomonadati</taxon>
        <taxon>Bacteroidota</taxon>
        <taxon>Cytophagia</taxon>
        <taxon>Cytophagales</taxon>
        <taxon>Cytophagaceae</taxon>
        <taxon>Cytophaga</taxon>
    </lineage>
</organism>
<keyword evidence="6" id="KW-1185">Reference proteome</keyword>
<gene>
    <name evidence="5" type="ordered locus">CHU_2643</name>
</gene>
<keyword evidence="2" id="KW-0238">DNA-binding</keyword>
<dbReference type="Gene3D" id="1.10.10.10">
    <property type="entry name" value="Winged helix-like DNA-binding domain superfamily/Winged helix DNA-binding domain"/>
    <property type="match status" value="1"/>
</dbReference>
<proteinExistence type="predicted"/>
<dbReference type="PROSITE" id="PS50995">
    <property type="entry name" value="HTH_MARR_2"/>
    <property type="match status" value="1"/>
</dbReference>
<dbReference type="SUPFAM" id="SSF46785">
    <property type="entry name" value="Winged helix' DNA-binding domain"/>
    <property type="match status" value="1"/>
</dbReference>
<dbReference type="AlphaFoldDB" id="A0A6N4SUJ1"/>
<evidence type="ECO:0000313" key="6">
    <source>
        <dbReference type="Proteomes" id="UP000001822"/>
    </source>
</evidence>
<evidence type="ECO:0000256" key="3">
    <source>
        <dbReference type="ARBA" id="ARBA00023163"/>
    </source>
</evidence>
<dbReference type="Pfam" id="PF13463">
    <property type="entry name" value="HTH_27"/>
    <property type="match status" value="1"/>
</dbReference>
<dbReference type="PRINTS" id="PR00598">
    <property type="entry name" value="HTHMARR"/>
</dbReference>
<name>A0A6N4SUJ1_CYTH3</name>
<dbReference type="Proteomes" id="UP000001822">
    <property type="component" value="Chromosome"/>
</dbReference>
<dbReference type="InterPro" id="IPR036390">
    <property type="entry name" value="WH_DNA-bd_sf"/>
</dbReference>
<reference evidence="5 6" key="1">
    <citation type="journal article" date="2007" name="Appl. Environ. Microbiol.">
        <title>Genome sequence of the cellulolytic gliding bacterium Cytophaga hutchinsonii.</title>
        <authorList>
            <person name="Xie G."/>
            <person name="Bruce D.C."/>
            <person name="Challacombe J.F."/>
            <person name="Chertkov O."/>
            <person name="Detter J.C."/>
            <person name="Gilna P."/>
            <person name="Han C.S."/>
            <person name="Lucas S."/>
            <person name="Misra M."/>
            <person name="Myers G.L."/>
            <person name="Richardson P."/>
            <person name="Tapia R."/>
            <person name="Thayer N."/>
            <person name="Thompson L.S."/>
            <person name="Brettin T.S."/>
            <person name="Henrissat B."/>
            <person name="Wilson D.B."/>
            <person name="McBride M.J."/>
        </authorList>
    </citation>
    <scope>NUCLEOTIDE SEQUENCE [LARGE SCALE GENOMIC DNA]</scope>
    <source>
        <strain evidence="6">ATCC 33406 / DSM 1761 / CIP 103989 / NBRC 15051 / NCIMB 9469 / D465</strain>
    </source>
</reference>
<dbReference type="InterPro" id="IPR000835">
    <property type="entry name" value="HTH_MarR-typ"/>
</dbReference>
<dbReference type="PANTHER" id="PTHR42756">
    <property type="entry name" value="TRANSCRIPTIONAL REGULATOR, MARR"/>
    <property type="match status" value="1"/>
</dbReference>
<protein>
    <submittedName>
        <fullName evidence="5">Possible transcriptional regulator, MarR family</fullName>
    </submittedName>
</protein>
<evidence type="ECO:0000256" key="2">
    <source>
        <dbReference type="ARBA" id="ARBA00023125"/>
    </source>
</evidence>
<accession>A0A6N4SUJ1</accession>
<keyword evidence="3" id="KW-0804">Transcription</keyword>
<dbReference type="GO" id="GO:0003677">
    <property type="term" value="F:DNA binding"/>
    <property type="evidence" value="ECO:0007669"/>
    <property type="project" value="UniProtKB-KW"/>
</dbReference>
<keyword evidence="1" id="KW-0805">Transcription regulation</keyword>
<dbReference type="PANTHER" id="PTHR42756:SF1">
    <property type="entry name" value="TRANSCRIPTIONAL REPRESSOR OF EMRAB OPERON"/>
    <property type="match status" value="1"/>
</dbReference>
<dbReference type="RefSeq" id="WP_011586005.1">
    <property type="nucleotide sequence ID" value="NC_008255.1"/>
</dbReference>
<dbReference type="GO" id="GO:0003700">
    <property type="term" value="F:DNA-binding transcription factor activity"/>
    <property type="evidence" value="ECO:0007669"/>
    <property type="project" value="InterPro"/>
</dbReference>
<dbReference type="InterPro" id="IPR036388">
    <property type="entry name" value="WH-like_DNA-bd_sf"/>
</dbReference>
<dbReference type="OrthoDB" id="961069at2"/>
<evidence type="ECO:0000259" key="4">
    <source>
        <dbReference type="PROSITE" id="PS50995"/>
    </source>
</evidence>
<evidence type="ECO:0000313" key="5">
    <source>
        <dbReference type="EMBL" id="ABG59895.1"/>
    </source>
</evidence>
<dbReference type="SMART" id="SM00347">
    <property type="entry name" value="HTH_MARR"/>
    <property type="match status" value="1"/>
</dbReference>
<dbReference type="EMBL" id="CP000383">
    <property type="protein sequence ID" value="ABG59895.1"/>
    <property type="molecule type" value="Genomic_DNA"/>
</dbReference>
<dbReference type="KEGG" id="chu:CHU_2643"/>
<evidence type="ECO:0000256" key="1">
    <source>
        <dbReference type="ARBA" id="ARBA00023015"/>
    </source>
</evidence>